<gene>
    <name evidence="2" type="ORF">DNJ96_07480</name>
</gene>
<dbReference type="Gene3D" id="1.10.10.10">
    <property type="entry name" value="Winged helix-like DNA-binding domain superfamily/Winged helix DNA-binding domain"/>
    <property type="match status" value="1"/>
</dbReference>
<evidence type="ECO:0000259" key="1">
    <source>
        <dbReference type="PROSITE" id="PS50921"/>
    </source>
</evidence>
<dbReference type="InterPro" id="IPR011006">
    <property type="entry name" value="CheY-like_superfamily"/>
</dbReference>
<dbReference type="Pfam" id="PF08376">
    <property type="entry name" value="NIT"/>
    <property type="match status" value="1"/>
</dbReference>
<dbReference type="InterPro" id="IPR013587">
    <property type="entry name" value="Nitrate/nitrite_sensing"/>
</dbReference>
<dbReference type="InterPro" id="IPR036388">
    <property type="entry name" value="WH-like_DNA-bd_sf"/>
</dbReference>
<proteinExistence type="predicted"/>
<dbReference type="PROSITE" id="PS50921">
    <property type="entry name" value="ANTAR"/>
    <property type="match status" value="1"/>
</dbReference>
<sequence length="414" mass="47261">MHDRHLPATLRFMLAARRCEQQGLETLAQTCTLVSLLSNLVHALQRERGFSNIYLGQPQPRLLATLEQYSDEARGWERQVRDDLDRLDVEGAERARLYHRLAYLLHGLDDLPALRRHIRDLHMGVEEASDSFTRLIASLLAVVFEAADTAIDPQLTRALVAMFNFMQAKELAGQERACGVMGFSLGFFDAPRQERMNHLRAGQQRCSEIFVQYADSDALQRWQRIEGSSGQVQRLRELALRTSAEQPLDAGLAELWFELCSERIDAMHEVEGLLAEALRQLCRQRLDSASMELDNHRALLRQLARQADHQQPLLFSVQGRTLGEAAADDPLQHSLLDLLQEQSRHLQRLGDELKAARSTLAERKRIEQAKRLLMSQYRLDEQTAHERMQRAAMNQGLRLIDVAERLLAQEQAAP</sequence>
<evidence type="ECO:0000313" key="2">
    <source>
        <dbReference type="EMBL" id="TBU97955.1"/>
    </source>
</evidence>
<reference evidence="2 3" key="1">
    <citation type="submission" date="2018-06" db="EMBL/GenBank/DDBJ databases">
        <title>Three novel Pseudomonas species isolated from symptomatic oak.</title>
        <authorList>
            <person name="Bueno-Gonzalez V."/>
            <person name="Brady C."/>
        </authorList>
    </citation>
    <scope>NUCLEOTIDE SEQUENCE [LARGE SCALE GENOMIC DNA]</scope>
    <source>
        <strain evidence="2 3">P17C</strain>
    </source>
</reference>
<keyword evidence="3" id="KW-1185">Reference proteome</keyword>
<feature type="domain" description="ANTAR" evidence="1">
    <location>
        <begin position="346"/>
        <end position="407"/>
    </location>
</feature>
<dbReference type="InterPro" id="IPR005561">
    <property type="entry name" value="ANTAR"/>
</dbReference>
<accession>A0A4V2KD84</accession>
<dbReference type="GO" id="GO:0003723">
    <property type="term" value="F:RNA binding"/>
    <property type="evidence" value="ECO:0007669"/>
    <property type="project" value="InterPro"/>
</dbReference>
<dbReference type="EMBL" id="QJUP01000007">
    <property type="protein sequence ID" value="TBU97955.1"/>
    <property type="molecule type" value="Genomic_DNA"/>
</dbReference>
<dbReference type="SMART" id="SM01012">
    <property type="entry name" value="ANTAR"/>
    <property type="match status" value="1"/>
</dbReference>
<dbReference type="Pfam" id="PF03861">
    <property type="entry name" value="ANTAR"/>
    <property type="match status" value="1"/>
</dbReference>
<dbReference type="AlphaFoldDB" id="A0A4V2KD84"/>
<organism evidence="2 3">
    <name type="scientific">Stutzerimonas kirkiae</name>
    <dbReference type="NCBI Taxonomy" id="2211392"/>
    <lineage>
        <taxon>Bacteria</taxon>
        <taxon>Pseudomonadati</taxon>
        <taxon>Pseudomonadota</taxon>
        <taxon>Gammaproteobacteria</taxon>
        <taxon>Pseudomonadales</taxon>
        <taxon>Pseudomonadaceae</taxon>
        <taxon>Stutzerimonas</taxon>
    </lineage>
</organism>
<dbReference type="Proteomes" id="UP000292639">
    <property type="component" value="Unassembled WGS sequence"/>
</dbReference>
<dbReference type="SUPFAM" id="SSF52172">
    <property type="entry name" value="CheY-like"/>
    <property type="match status" value="1"/>
</dbReference>
<protein>
    <submittedName>
        <fullName evidence="2">Antitermination regulator</fullName>
    </submittedName>
</protein>
<dbReference type="RefSeq" id="WP_131183587.1">
    <property type="nucleotide sequence ID" value="NZ_QJUO01000005.1"/>
</dbReference>
<comment type="caution">
    <text evidence="2">The sequence shown here is derived from an EMBL/GenBank/DDBJ whole genome shotgun (WGS) entry which is preliminary data.</text>
</comment>
<name>A0A4V2KD84_9GAMM</name>
<evidence type="ECO:0000313" key="3">
    <source>
        <dbReference type="Proteomes" id="UP000292639"/>
    </source>
</evidence>